<dbReference type="EMBL" id="CAFAAB010000180">
    <property type="protein sequence ID" value="CAB4792068.1"/>
    <property type="molecule type" value="Genomic_DNA"/>
</dbReference>
<gene>
    <name evidence="1" type="ORF">UFOPK2958_01294</name>
</gene>
<protein>
    <submittedName>
        <fullName evidence="1">Unannotated protein</fullName>
    </submittedName>
</protein>
<accession>A0A6J6X9R3</accession>
<reference evidence="1" key="1">
    <citation type="submission" date="2020-05" db="EMBL/GenBank/DDBJ databases">
        <authorList>
            <person name="Chiriac C."/>
            <person name="Salcher M."/>
            <person name="Ghai R."/>
            <person name="Kavagutti S V."/>
        </authorList>
    </citation>
    <scope>NUCLEOTIDE SEQUENCE</scope>
</reference>
<evidence type="ECO:0000313" key="1">
    <source>
        <dbReference type="EMBL" id="CAB4792068.1"/>
    </source>
</evidence>
<organism evidence="1">
    <name type="scientific">freshwater metagenome</name>
    <dbReference type="NCBI Taxonomy" id="449393"/>
    <lineage>
        <taxon>unclassified sequences</taxon>
        <taxon>metagenomes</taxon>
        <taxon>ecological metagenomes</taxon>
    </lineage>
</organism>
<proteinExistence type="predicted"/>
<dbReference type="AlphaFoldDB" id="A0A6J6X9R3"/>
<name>A0A6J6X9R3_9ZZZZ</name>
<sequence>MVALFQNRFGAFDVVEVRVDNRGNGSRRVNAQFVQSRAHLFNGLARVDGDDASGSLNKGLVREAVPDERPDARPDRLEVLFDDVVLSSVFVVRAGPTRQRHGVLWI</sequence>